<evidence type="ECO:0000256" key="1">
    <source>
        <dbReference type="ARBA" id="ARBA00022741"/>
    </source>
</evidence>
<evidence type="ECO:0000259" key="3">
    <source>
        <dbReference type="PROSITE" id="PS50893"/>
    </source>
</evidence>
<keyword evidence="2" id="KW-0067">ATP-binding</keyword>
<sequence length="634" mass="71104">MESETAEIIPRREASSQVPVTQNNAVDLGVHTIVPINTHRPNRLQGNNNAKEKNYDVPAVQVTNLCKGYEKNGPLVLNNLSMNVKKGTIYGLLGASGCGKTSILSCIVGLKEWDTGEILVFGKRPGTKDSGIPGKRLGYVPQDTALYEQLTIKESIQYYGRLYGMREYEILERWHFLVNLLMLPTEFKMVESLSGGQKRRTSLALALVHNPELLILDEPTVGLDPLLRESVWKHLYKLVQNHATTIIITTHYIEEARYSNTIGVMRHGHLLVEESPTLLMARHKTDLLEDVVLKLCWADSTKRRNSKQLNNNNVTVAQVKSHVEDDDDILTIQDHDEPQLNKNKTNSNSHVTVADYNAIPSSNVVPTIKRERNSVTTFHSKWKLELEEVVTPPTSVPGKYNVLSEFDSTSHNVPISTSNGGTIKRSRSATLSYPRKENPAKKFISNLLESAQRIGAMCVVIYLSLIRHPVFFLAALVLPAIEVLLTISTIGKEPRGLSFGVINEEAPDWITQCSLEKPLLFDSSLNVNLSSSLMALDQHSDSMTEECNFNQLSCKFLKLVSSDDVLKLVPYKTTEEAVNDVHKGDLWGYIHFKSNYSQHMLDRLSLRQFALGETFNGSTISISLDMSRKWINTK</sequence>
<evidence type="ECO:0000313" key="5">
    <source>
        <dbReference type="Proteomes" id="UP001642540"/>
    </source>
</evidence>
<name>A0ABP1RC61_9HEXA</name>
<dbReference type="PANTHER" id="PTHR43038:SF3">
    <property type="entry name" value="ABC TRANSPORTER G FAMILY MEMBER 20 ISOFORM X1"/>
    <property type="match status" value="1"/>
</dbReference>
<dbReference type="Pfam" id="PF00005">
    <property type="entry name" value="ABC_tran"/>
    <property type="match status" value="1"/>
</dbReference>
<comment type="caution">
    <text evidence="4">The sequence shown here is derived from an EMBL/GenBank/DDBJ whole genome shotgun (WGS) entry which is preliminary data.</text>
</comment>
<keyword evidence="5" id="KW-1185">Reference proteome</keyword>
<feature type="domain" description="ABC transporter" evidence="3">
    <location>
        <begin position="60"/>
        <end position="292"/>
    </location>
</feature>
<dbReference type="PANTHER" id="PTHR43038">
    <property type="entry name" value="ATP-BINDING CASSETTE, SUB-FAMILY H, MEMBER 1"/>
    <property type="match status" value="1"/>
</dbReference>
<dbReference type="EMBL" id="CAXLJM020000068">
    <property type="protein sequence ID" value="CAL8123153.1"/>
    <property type="molecule type" value="Genomic_DNA"/>
</dbReference>
<organism evidence="4 5">
    <name type="scientific">Orchesella dallaii</name>
    <dbReference type="NCBI Taxonomy" id="48710"/>
    <lineage>
        <taxon>Eukaryota</taxon>
        <taxon>Metazoa</taxon>
        <taxon>Ecdysozoa</taxon>
        <taxon>Arthropoda</taxon>
        <taxon>Hexapoda</taxon>
        <taxon>Collembola</taxon>
        <taxon>Entomobryomorpha</taxon>
        <taxon>Entomobryoidea</taxon>
        <taxon>Orchesellidae</taxon>
        <taxon>Orchesellinae</taxon>
        <taxon>Orchesella</taxon>
    </lineage>
</organism>
<accession>A0ABP1RC61</accession>
<protein>
    <recommendedName>
        <fullName evidence="3">ABC transporter domain-containing protein</fullName>
    </recommendedName>
</protein>
<dbReference type="PROSITE" id="PS50893">
    <property type="entry name" value="ABC_TRANSPORTER_2"/>
    <property type="match status" value="1"/>
</dbReference>
<dbReference type="Proteomes" id="UP001642540">
    <property type="component" value="Unassembled WGS sequence"/>
</dbReference>
<gene>
    <name evidence="4" type="ORF">ODALV1_LOCUS20110</name>
</gene>
<evidence type="ECO:0000256" key="2">
    <source>
        <dbReference type="ARBA" id="ARBA00022840"/>
    </source>
</evidence>
<proteinExistence type="predicted"/>
<dbReference type="Gene3D" id="3.40.50.300">
    <property type="entry name" value="P-loop containing nucleotide triphosphate hydrolases"/>
    <property type="match status" value="1"/>
</dbReference>
<dbReference type="SMART" id="SM00382">
    <property type="entry name" value="AAA"/>
    <property type="match status" value="1"/>
</dbReference>
<keyword evidence="1" id="KW-0547">Nucleotide-binding</keyword>
<dbReference type="InterPro" id="IPR003593">
    <property type="entry name" value="AAA+_ATPase"/>
</dbReference>
<dbReference type="InterPro" id="IPR027417">
    <property type="entry name" value="P-loop_NTPase"/>
</dbReference>
<reference evidence="4 5" key="1">
    <citation type="submission" date="2024-08" db="EMBL/GenBank/DDBJ databases">
        <authorList>
            <person name="Cucini C."/>
            <person name="Frati F."/>
        </authorList>
    </citation>
    <scope>NUCLEOTIDE SEQUENCE [LARGE SCALE GENOMIC DNA]</scope>
</reference>
<dbReference type="SUPFAM" id="SSF52540">
    <property type="entry name" value="P-loop containing nucleoside triphosphate hydrolases"/>
    <property type="match status" value="1"/>
</dbReference>
<dbReference type="CDD" id="cd03230">
    <property type="entry name" value="ABC_DR_subfamily_A"/>
    <property type="match status" value="1"/>
</dbReference>
<evidence type="ECO:0000313" key="4">
    <source>
        <dbReference type="EMBL" id="CAL8123153.1"/>
    </source>
</evidence>
<dbReference type="InterPro" id="IPR003439">
    <property type="entry name" value="ABC_transporter-like_ATP-bd"/>
</dbReference>